<comment type="caution">
    <text evidence="7">The sequence shown here is derived from an EMBL/GenBank/DDBJ whole genome shotgun (WGS) entry which is preliminary data.</text>
</comment>
<evidence type="ECO:0000259" key="5">
    <source>
        <dbReference type="PROSITE" id="PS50125"/>
    </source>
</evidence>
<dbReference type="GO" id="GO:0006171">
    <property type="term" value="P:cAMP biosynthetic process"/>
    <property type="evidence" value="ECO:0007669"/>
    <property type="project" value="TreeGrafter"/>
</dbReference>
<keyword evidence="4" id="KW-0812">Transmembrane</keyword>
<dbReference type="SUPFAM" id="SSF55073">
    <property type="entry name" value="Nucleotide cyclase"/>
    <property type="match status" value="1"/>
</dbReference>
<gene>
    <name evidence="7" type="ORF">HYX28_03560</name>
</gene>
<evidence type="ECO:0000256" key="2">
    <source>
        <dbReference type="ARBA" id="ARBA00022475"/>
    </source>
</evidence>
<protein>
    <submittedName>
        <fullName evidence="7">HAMP domain-containing protein</fullName>
    </submittedName>
</protein>
<dbReference type="GO" id="GO:0005886">
    <property type="term" value="C:plasma membrane"/>
    <property type="evidence" value="ECO:0007669"/>
    <property type="project" value="UniProtKB-SubCell"/>
</dbReference>
<evidence type="ECO:0000256" key="4">
    <source>
        <dbReference type="SAM" id="Phobius"/>
    </source>
</evidence>
<dbReference type="InterPro" id="IPR001054">
    <property type="entry name" value="A/G_cyclase"/>
</dbReference>
<dbReference type="InterPro" id="IPR003660">
    <property type="entry name" value="HAMP_dom"/>
</dbReference>
<dbReference type="Gene3D" id="6.10.340.10">
    <property type="match status" value="1"/>
</dbReference>
<evidence type="ECO:0000313" key="8">
    <source>
        <dbReference type="Proteomes" id="UP000779809"/>
    </source>
</evidence>
<dbReference type="CDD" id="cd07302">
    <property type="entry name" value="CHD"/>
    <property type="match status" value="1"/>
</dbReference>
<evidence type="ECO:0000259" key="6">
    <source>
        <dbReference type="PROSITE" id="PS50885"/>
    </source>
</evidence>
<dbReference type="Pfam" id="PF00211">
    <property type="entry name" value="Guanylate_cyc"/>
    <property type="match status" value="1"/>
</dbReference>
<keyword evidence="3 4" id="KW-0472">Membrane</keyword>
<dbReference type="InterPro" id="IPR029787">
    <property type="entry name" value="Nucleotide_cyclase"/>
</dbReference>
<evidence type="ECO:0000313" key="7">
    <source>
        <dbReference type="EMBL" id="MBI2677838.1"/>
    </source>
</evidence>
<dbReference type="InterPro" id="IPR050697">
    <property type="entry name" value="Adenylyl/Guanylyl_Cyclase_3/4"/>
</dbReference>
<dbReference type="AlphaFoldDB" id="A0A932A802"/>
<dbReference type="PANTHER" id="PTHR43081:SF17">
    <property type="entry name" value="BLL5647 PROTEIN"/>
    <property type="match status" value="1"/>
</dbReference>
<name>A0A932A802_9BACT</name>
<dbReference type="Pfam" id="PF00672">
    <property type="entry name" value="HAMP"/>
    <property type="match status" value="1"/>
</dbReference>
<dbReference type="GO" id="GO:0004016">
    <property type="term" value="F:adenylate cyclase activity"/>
    <property type="evidence" value="ECO:0007669"/>
    <property type="project" value="UniProtKB-ARBA"/>
</dbReference>
<dbReference type="SMART" id="SM00044">
    <property type="entry name" value="CYCc"/>
    <property type="match status" value="1"/>
</dbReference>
<feature type="transmembrane region" description="Helical" evidence="4">
    <location>
        <begin position="209"/>
        <end position="230"/>
    </location>
</feature>
<reference evidence="7" key="1">
    <citation type="submission" date="2020-07" db="EMBL/GenBank/DDBJ databases">
        <title>Huge and variable diversity of episymbiotic CPR bacteria and DPANN archaea in groundwater ecosystems.</title>
        <authorList>
            <person name="He C.Y."/>
            <person name="Keren R."/>
            <person name="Whittaker M."/>
            <person name="Farag I.F."/>
            <person name="Doudna J."/>
            <person name="Cate J.H.D."/>
            <person name="Banfield J.F."/>
        </authorList>
    </citation>
    <scope>NUCLEOTIDE SEQUENCE</scope>
    <source>
        <strain evidence="7">NC_groundwater_580_Pr5_B-0.1um_64_19</strain>
    </source>
</reference>
<organism evidence="7 8">
    <name type="scientific">Candidatus Korobacter versatilis</name>
    <dbReference type="NCBI Taxonomy" id="658062"/>
    <lineage>
        <taxon>Bacteria</taxon>
        <taxon>Pseudomonadati</taxon>
        <taxon>Acidobacteriota</taxon>
        <taxon>Terriglobia</taxon>
        <taxon>Terriglobales</taxon>
        <taxon>Candidatus Korobacteraceae</taxon>
        <taxon>Candidatus Korobacter</taxon>
    </lineage>
</organism>
<feature type="transmembrane region" description="Helical" evidence="4">
    <location>
        <begin position="155"/>
        <end position="173"/>
    </location>
</feature>
<evidence type="ECO:0000256" key="3">
    <source>
        <dbReference type="ARBA" id="ARBA00023136"/>
    </source>
</evidence>
<feature type="domain" description="HAMP" evidence="6">
    <location>
        <begin position="266"/>
        <end position="318"/>
    </location>
</feature>
<dbReference type="Gene3D" id="3.30.70.1230">
    <property type="entry name" value="Nucleotide cyclase"/>
    <property type="match status" value="1"/>
</dbReference>
<dbReference type="PROSITE" id="PS50125">
    <property type="entry name" value="GUANYLATE_CYCLASE_2"/>
    <property type="match status" value="1"/>
</dbReference>
<feature type="transmembrane region" description="Helical" evidence="4">
    <location>
        <begin position="115"/>
        <end position="143"/>
    </location>
</feature>
<accession>A0A932A802</accession>
<dbReference type="CDD" id="cd06225">
    <property type="entry name" value="HAMP"/>
    <property type="match status" value="1"/>
</dbReference>
<comment type="subcellular location">
    <subcellularLocation>
        <location evidence="1">Cell membrane</location>
        <topology evidence="1">Multi-pass membrane protein</topology>
    </subcellularLocation>
</comment>
<feature type="domain" description="Guanylate cyclase" evidence="5">
    <location>
        <begin position="354"/>
        <end position="487"/>
    </location>
</feature>
<dbReference type="PANTHER" id="PTHR43081">
    <property type="entry name" value="ADENYLATE CYCLASE, TERMINAL-DIFFERENTIATION SPECIFIC-RELATED"/>
    <property type="match status" value="1"/>
</dbReference>
<dbReference type="GO" id="GO:0035556">
    <property type="term" value="P:intracellular signal transduction"/>
    <property type="evidence" value="ECO:0007669"/>
    <property type="project" value="InterPro"/>
</dbReference>
<keyword evidence="4" id="KW-1133">Transmembrane helix</keyword>
<dbReference type="SMART" id="SM00304">
    <property type="entry name" value="HAMP"/>
    <property type="match status" value="1"/>
</dbReference>
<dbReference type="EMBL" id="JACPNR010000004">
    <property type="protein sequence ID" value="MBI2677838.1"/>
    <property type="molecule type" value="Genomic_DNA"/>
</dbReference>
<dbReference type="PROSITE" id="PS50885">
    <property type="entry name" value="HAMP"/>
    <property type="match status" value="1"/>
</dbReference>
<dbReference type="Proteomes" id="UP000779809">
    <property type="component" value="Unassembled WGS sequence"/>
</dbReference>
<keyword evidence="2" id="KW-1003">Cell membrane</keyword>
<sequence>MAEGNLFPAFYRRCIRNLVAGTALSIVPAGAFYLFVFPYTPEQLAVLGVLGFVDLLLFLPLDILILRWTLRPVAAAWAELSGPKGPIHQEPPDAGQKPRSSTEVLRRGMERLLDAPWIVVLRVYGAHAPAASAGITLLVMAANRWLNLGIPANTFPLYWILNMTVIPVAHVVYEFAAMERAIQGPASALAAEVALSKVRAVPFTMGRRMGVFFPLLALAPVLLVSTAAYFKSQALGAQAQELLRALALIGTCCFGLLLFLMWTLGGQLKQQTATLMETLDRVGRGEFQSRAELYSTDEFGQIAGHVNTMASGLAERERLRDLFGAYMTTEVATALLARGGGASLAERTEKRYVAILFLDVRGFTAFSNERTPEVVVGVLNRLLEAAVEAIAEKRGTVNKYLGDGLLAIFGAPIALENPCAAAVEASLEIARRVRALNHLFAATGVPPMKIGIGIHAGDVVVGSIGSAKHKLEYTVIGDAVNVASRIEQLNKPLGTELLVSEEVWSKCGALQPSFGPAMTEQVKGVEKPVTVYPILAAQGAAMN</sequence>
<feature type="transmembrane region" description="Helical" evidence="4">
    <location>
        <begin position="18"/>
        <end position="39"/>
    </location>
</feature>
<proteinExistence type="predicted"/>
<evidence type="ECO:0000256" key="1">
    <source>
        <dbReference type="ARBA" id="ARBA00004651"/>
    </source>
</evidence>
<feature type="transmembrane region" description="Helical" evidence="4">
    <location>
        <begin position="45"/>
        <end position="66"/>
    </location>
</feature>
<feature type="transmembrane region" description="Helical" evidence="4">
    <location>
        <begin position="242"/>
        <end position="262"/>
    </location>
</feature>